<feature type="transmembrane region" description="Helical" evidence="1">
    <location>
        <begin position="285"/>
        <end position="305"/>
    </location>
</feature>
<evidence type="ECO:0000313" key="3">
    <source>
        <dbReference type="Proteomes" id="UP000243255"/>
    </source>
</evidence>
<dbReference type="PANTHER" id="PTHR36178:SF1">
    <property type="entry name" value="SODIUM_GLUTAMATE SYMPORTER"/>
    <property type="match status" value="1"/>
</dbReference>
<feature type="transmembrane region" description="Helical" evidence="1">
    <location>
        <begin position="6"/>
        <end position="25"/>
    </location>
</feature>
<feature type="transmembrane region" description="Helical" evidence="1">
    <location>
        <begin position="100"/>
        <end position="121"/>
    </location>
</feature>
<comment type="similarity">
    <text evidence="1">Belongs to the glutamate:Na(+) symporter (ESS) (TC 2.A.27) family.</text>
</comment>
<comment type="function">
    <text evidence="1">Catalyzes the sodium-dependent transport of glutamate.</text>
</comment>
<keyword evidence="1" id="KW-0029">Amino-acid transport</keyword>
<dbReference type="PANTHER" id="PTHR36178">
    <property type="entry name" value="SLR0625 PROTEIN"/>
    <property type="match status" value="1"/>
</dbReference>
<feature type="transmembrane region" description="Helical" evidence="1">
    <location>
        <begin position="158"/>
        <end position="177"/>
    </location>
</feature>
<keyword evidence="1" id="KW-0769">Symport</keyword>
<keyword evidence="1" id="KW-1003">Cell membrane</keyword>
<dbReference type="Pfam" id="PF03616">
    <property type="entry name" value="Glt_symporter"/>
    <property type="match status" value="1"/>
</dbReference>
<comment type="subcellular location">
    <subcellularLocation>
        <location evidence="1">Cell membrane</location>
        <topology evidence="1">Multi-pass membrane protein</topology>
    </subcellularLocation>
</comment>
<evidence type="ECO:0000256" key="1">
    <source>
        <dbReference type="HAMAP-Rule" id="MF_02062"/>
    </source>
</evidence>
<keyword evidence="3" id="KW-1185">Reference proteome</keyword>
<feature type="transmembrane region" description="Helical" evidence="1">
    <location>
        <begin position="254"/>
        <end position="273"/>
    </location>
</feature>
<proteinExistence type="inferred from homology"/>
<keyword evidence="1" id="KW-0739">Sodium transport</keyword>
<dbReference type="AlphaFoldDB" id="A0A1M5T0R0"/>
<dbReference type="InterPro" id="IPR004445">
    <property type="entry name" value="GltS"/>
</dbReference>
<dbReference type="RefSeq" id="WP_073127624.1">
    <property type="nucleotide sequence ID" value="NZ_BAABCH010000070.1"/>
</dbReference>
<accession>A0A1M5T0R0</accession>
<feature type="transmembrane region" description="Helical" evidence="1">
    <location>
        <begin position="381"/>
        <end position="408"/>
    </location>
</feature>
<reference evidence="3" key="1">
    <citation type="submission" date="2016-11" db="EMBL/GenBank/DDBJ databases">
        <authorList>
            <person name="Varghese N."/>
            <person name="Submissions S."/>
        </authorList>
    </citation>
    <scope>NUCLEOTIDE SEQUENCE [LARGE SCALE GENOMIC DNA]</scope>
    <source>
        <strain evidence="3">DSM 2635</strain>
    </source>
</reference>
<keyword evidence="1" id="KW-0406">Ion transport</keyword>
<dbReference type="EMBL" id="FQWX01000050">
    <property type="protein sequence ID" value="SHH44367.1"/>
    <property type="molecule type" value="Genomic_DNA"/>
</dbReference>
<organism evidence="2 3">
    <name type="scientific">Asaccharospora irregularis DSM 2635</name>
    <dbReference type="NCBI Taxonomy" id="1121321"/>
    <lineage>
        <taxon>Bacteria</taxon>
        <taxon>Bacillati</taxon>
        <taxon>Bacillota</taxon>
        <taxon>Clostridia</taxon>
        <taxon>Peptostreptococcales</taxon>
        <taxon>Peptostreptococcaceae</taxon>
        <taxon>Asaccharospora</taxon>
    </lineage>
</organism>
<keyword evidence="1" id="KW-1133">Transmembrane helix</keyword>
<dbReference type="Proteomes" id="UP000243255">
    <property type="component" value="Unassembled WGS sequence"/>
</dbReference>
<dbReference type="GO" id="GO:0015813">
    <property type="term" value="P:L-glutamate transmembrane transport"/>
    <property type="evidence" value="ECO:0007669"/>
    <property type="project" value="InterPro"/>
</dbReference>
<name>A0A1M5T0R0_9FIRM</name>
<dbReference type="OrthoDB" id="4921038at2"/>
<gene>
    <name evidence="2" type="ORF">SAMN04488530_1503</name>
</gene>
<evidence type="ECO:0000313" key="2">
    <source>
        <dbReference type="EMBL" id="SHH44367.1"/>
    </source>
</evidence>
<dbReference type="HAMAP" id="MF_02062">
    <property type="entry name" value="GltS"/>
    <property type="match status" value="1"/>
</dbReference>
<protein>
    <recommendedName>
        <fullName evidence="1">Sodium/glutamate symporter</fullName>
    </recommendedName>
</protein>
<dbReference type="GO" id="GO:0015501">
    <property type="term" value="F:glutamate:sodium symporter activity"/>
    <property type="evidence" value="ECO:0007669"/>
    <property type="project" value="UniProtKB-UniRule"/>
</dbReference>
<keyword evidence="1" id="KW-0915">Sodium</keyword>
<feature type="transmembrane region" description="Helical" evidence="1">
    <location>
        <begin position="344"/>
        <end position="361"/>
    </location>
</feature>
<keyword evidence="1" id="KW-0812">Transmembrane</keyword>
<dbReference type="GO" id="GO:0005886">
    <property type="term" value="C:plasma membrane"/>
    <property type="evidence" value="ECO:0007669"/>
    <property type="project" value="UniProtKB-SubCell"/>
</dbReference>
<feature type="transmembrane region" description="Helical" evidence="1">
    <location>
        <begin position="317"/>
        <end position="337"/>
    </location>
</feature>
<feature type="transmembrane region" description="Helical" evidence="1">
    <location>
        <begin position="37"/>
        <end position="62"/>
    </location>
</feature>
<keyword evidence="1" id="KW-0813">Transport</keyword>
<sequence length="409" mass="44703">MISINLNIVDTLILSTLLFLIGTVIKDRISIFNRICIPSPVIGGLLFCLINSLLRSANLLIIYPDTSLMPYFMSLFFTIIGIGINLHLIKKGGYLLFKYWLLCGILAYCQSILAVILAKFLNIHPLLGLMCGTISMEGGHGFAAAFGSTIENLGVNNALSVGVAAATFGLLLGSLLGGPTARYLIEKYNLKPVHIKGNNLKDKSGYSKKNNNSHINKSSYSLTTYTFFEQALVLLLCLNLGELMTNLLFNTTKIILPTVVGCMFFAVIFRSINDKFRFIALNFKLLDFLGELSLGIFLTMALMSIDLFKLSNLFGPILIIVISQVAFLIFFAVFVCFKALGKNFDAAVIISGLIGHGLGATPNAIANMTSVSDRYGYSEKAFLVVPLVSAFLLDAFTIPCIIFFINILS</sequence>
<dbReference type="STRING" id="1121321.SAMN04488530_1503"/>
<keyword evidence="1" id="KW-0472">Membrane</keyword>
<feature type="transmembrane region" description="Helical" evidence="1">
    <location>
        <begin position="68"/>
        <end position="88"/>
    </location>
</feature>